<evidence type="ECO:0000313" key="3">
    <source>
        <dbReference type="EMBL" id="TFI56883.1"/>
    </source>
</evidence>
<evidence type="ECO:0000313" key="4">
    <source>
        <dbReference type="Proteomes" id="UP000298213"/>
    </source>
</evidence>
<sequence>MAEVLGNRLYEFRFERELTQAALAQLVGVSRKTINTVENGVFVPSTLLALKLARALDCRVEDIFSLEEEDDDHDL</sequence>
<evidence type="ECO:0000259" key="2">
    <source>
        <dbReference type="PROSITE" id="PS50943"/>
    </source>
</evidence>
<dbReference type="InterPro" id="IPR001387">
    <property type="entry name" value="Cro/C1-type_HTH"/>
</dbReference>
<organism evidence="3 4">
    <name type="scientific">Sphingomonas parva</name>
    <dbReference type="NCBI Taxonomy" id="2555898"/>
    <lineage>
        <taxon>Bacteria</taxon>
        <taxon>Pseudomonadati</taxon>
        <taxon>Pseudomonadota</taxon>
        <taxon>Alphaproteobacteria</taxon>
        <taxon>Sphingomonadales</taxon>
        <taxon>Sphingomonadaceae</taxon>
        <taxon>Sphingomonas</taxon>
    </lineage>
</organism>
<dbReference type="RefSeq" id="WP_135089657.1">
    <property type="nucleotide sequence ID" value="NZ_SPDV01000047.1"/>
</dbReference>
<keyword evidence="4" id="KW-1185">Reference proteome</keyword>
<dbReference type="GO" id="GO:0003677">
    <property type="term" value="F:DNA binding"/>
    <property type="evidence" value="ECO:0007669"/>
    <property type="project" value="UniProtKB-KW"/>
</dbReference>
<dbReference type="AlphaFoldDB" id="A0A4Y8ZLK2"/>
<accession>A0A4Y8ZLK2</accession>
<dbReference type="EMBL" id="SPDV01000047">
    <property type="protein sequence ID" value="TFI56883.1"/>
    <property type="molecule type" value="Genomic_DNA"/>
</dbReference>
<dbReference type="SMART" id="SM00530">
    <property type="entry name" value="HTH_XRE"/>
    <property type="match status" value="1"/>
</dbReference>
<comment type="caution">
    <text evidence="3">The sequence shown here is derived from an EMBL/GenBank/DDBJ whole genome shotgun (WGS) entry which is preliminary data.</text>
</comment>
<protein>
    <submittedName>
        <fullName evidence="3">Helix-turn-helix domain-containing protein</fullName>
    </submittedName>
</protein>
<dbReference type="PROSITE" id="PS50943">
    <property type="entry name" value="HTH_CROC1"/>
    <property type="match status" value="1"/>
</dbReference>
<reference evidence="3 4" key="1">
    <citation type="submission" date="2019-03" db="EMBL/GenBank/DDBJ databases">
        <title>Genome sequence of Sphingomonas sp. 17J27-24.</title>
        <authorList>
            <person name="Kim M."/>
            <person name="Maeng S."/>
            <person name="Sathiyaraj S."/>
        </authorList>
    </citation>
    <scope>NUCLEOTIDE SEQUENCE [LARGE SCALE GENOMIC DNA]</scope>
    <source>
        <strain evidence="3 4">17J27-24</strain>
    </source>
</reference>
<gene>
    <name evidence="3" type="ORF">E2493_17925</name>
</gene>
<dbReference type="PANTHER" id="PTHR46558:SF11">
    <property type="entry name" value="HTH-TYPE TRANSCRIPTIONAL REGULATOR XRE"/>
    <property type="match status" value="1"/>
</dbReference>
<dbReference type="Proteomes" id="UP000298213">
    <property type="component" value="Unassembled WGS sequence"/>
</dbReference>
<dbReference type="SUPFAM" id="SSF47413">
    <property type="entry name" value="lambda repressor-like DNA-binding domains"/>
    <property type="match status" value="1"/>
</dbReference>
<dbReference type="InterPro" id="IPR010982">
    <property type="entry name" value="Lambda_DNA-bd_dom_sf"/>
</dbReference>
<proteinExistence type="predicted"/>
<dbReference type="CDD" id="cd00093">
    <property type="entry name" value="HTH_XRE"/>
    <property type="match status" value="1"/>
</dbReference>
<dbReference type="Pfam" id="PF01381">
    <property type="entry name" value="HTH_3"/>
    <property type="match status" value="1"/>
</dbReference>
<keyword evidence="1" id="KW-0238">DNA-binding</keyword>
<dbReference type="Gene3D" id="1.10.260.40">
    <property type="entry name" value="lambda repressor-like DNA-binding domains"/>
    <property type="match status" value="1"/>
</dbReference>
<dbReference type="PANTHER" id="PTHR46558">
    <property type="entry name" value="TRACRIPTIONAL REGULATORY PROTEIN-RELATED-RELATED"/>
    <property type="match status" value="1"/>
</dbReference>
<name>A0A4Y8ZLK2_9SPHN</name>
<feature type="domain" description="HTH cro/C1-type" evidence="2">
    <location>
        <begin position="9"/>
        <end position="63"/>
    </location>
</feature>
<evidence type="ECO:0000256" key="1">
    <source>
        <dbReference type="ARBA" id="ARBA00023125"/>
    </source>
</evidence>
<dbReference type="OrthoDB" id="3034420at2"/>